<sequence length="126" mass="14168">MQRVGIYSNRKGTTLQGKTNPYCNSQAITITIQRQVSRTNYNHKAVSKVNGNALDAKATTATRAIRTRLELHGNTAPYTSYHDPTSRRSNATPHFKSFLPISQRTLALNRALDRSHHNNQQATYIT</sequence>
<dbReference type="GeneID" id="83219133"/>
<dbReference type="Proteomes" id="UP001234581">
    <property type="component" value="Unassembled WGS sequence"/>
</dbReference>
<comment type="caution">
    <text evidence="1">The sequence shown here is derived from an EMBL/GenBank/DDBJ whole genome shotgun (WGS) entry which is preliminary data.</text>
</comment>
<proteinExistence type="predicted"/>
<keyword evidence="2" id="KW-1185">Reference proteome</keyword>
<evidence type="ECO:0000313" key="1">
    <source>
        <dbReference type="EMBL" id="KAJ8652656.1"/>
    </source>
</evidence>
<organism evidence="1 2">
    <name type="scientific">Lichtheimia ornata</name>
    <dbReference type="NCBI Taxonomy" id="688661"/>
    <lineage>
        <taxon>Eukaryota</taxon>
        <taxon>Fungi</taxon>
        <taxon>Fungi incertae sedis</taxon>
        <taxon>Mucoromycota</taxon>
        <taxon>Mucoromycotina</taxon>
        <taxon>Mucoromycetes</taxon>
        <taxon>Mucorales</taxon>
        <taxon>Lichtheimiaceae</taxon>
        <taxon>Lichtheimia</taxon>
    </lineage>
</organism>
<evidence type="ECO:0000313" key="2">
    <source>
        <dbReference type="Proteomes" id="UP001234581"/>
    </source>
</evidence>
<reference evidence="1 2" key="1">
    <citation type="submission" date="2023-03" db="EMBL/GenBank/DDBJ databases">
        <title>Genome sequence of Lichtheimia ornata CBS 291.66.</title>
        <authorList>
            <person name="Mohabir J.T."/>
            <person name="Shea T.P."/>
            <person name="Kurbessoian T."/>
            <person name="Berby B."/>
            <person name="Fontaine J."/>
            <person name="Livny J."/>
            <person name="Gnirke A."/>
            <person name="Stajich J.E."/>
            <person name="Cuomo C.A."/>
        </authorList>
    </citation>
    <scope>NUCLEOTIDE SEQUENCE [LARGE SCALE GENOMIC DNA]</scope>
    <source>
        <strain evidence="1">CBS 291.66</strain>
    </source>
</reference>
<protein>
    <submittedName>
        <fullName evidence="1">Uncharacterized protein</fullName>
    </submittedName>
</protein>
<name>A0AAD7XTV4_9FUNG</name>
<accession>A0AAD7XTV4</accession>
<dbReference type="AlphaFoldDB" id="A0AAD7XTV4"/>
<dbReference type="EMBL" id="JARTCD010000098">
    <property type="protein sequence ID" value="KAJ8652656.1"/>
    <property type="molecule type" value="Genomic_DNA"/>
</dbReference>
<dbReference type="RefSeq" id="XP_058337570.1">
    <property type="nucleotide sequence ID" value="XM_058491697.1"/>
</dbReference>
<gene>
    <name evidence="1" type="ORF">O0I10_011734</name>
</gene>